<reference evidence="1" key="1">
    <citation type="journal article" date="2020" name="Phytopathology">
        <title>Genome sequence of the chestnut blight fungus Cryphonectria parasitica EP155: A fundamental resource for an archetypical invasive plant pathogen.</title>
        <authorList>
            <person name="Crouch J.A."/>
            <person name="Dawe A."/>
            <person name="Aerts A."/>
            <person name="Barry K."/>
            <person name="Churchill A.C.L."/>
            <person name="Grimwood J."/>
            <person name="Hillman B."/>
            <person name="Milgroom M.G."/>
            <person name="Pangilinan J."/>
            <person name="Smith M."/>
            <person name="Salamov A."/>
            <person name="Schmutz J."/>
            <person name="Yadav J."/>
            <person name="Grigoriev I.V."/>
            <person name="Nuss D."/>
        </authorList>
    </citation>
    <scope>NUCLEOTIDE SEQUENCE</scope>
    <source>
        <strain evidence="1">EP155</strain>
    </source>
</reference>
<evidence type="ECO:0000313" key="2">
    <source>
        <dbReference type="Proteomes" id="UP000803844"/>
    </source>
</evidence>
<keyword evidence="2" id="KW-1185">Reference proteome</keyword>
<gene>
    <name evidence="1" type="ORF">M406DRAFT_358113</name>
</gene>
<organism evidence="1 2">
    <name type="scientific">Cryphonectria parasitica (strain ATCC 38755 / EP155)</name>
    <dbReference type="NCBI Taxonomy" id="660469"/>
    <lineage>
        <taxon>Eukaryota</taxon>
        <taxon>Fungi</taxon>
        <taxon>Dikarya</taxon>
        <taxon>Ascomycota</taxon>
        <taxon>Pezizomycotina</taxon>
        <taxon>Sordariomycetes</taxon>
        <taxon>Sordariomycetidae</taxon>
        <taxon>Diaporthales</taxon>
        <taxon>Cryphonectriaceae</taxon>
        <taxon>Cryphonectria-Endothia species complex</taxon>
        <taxon>Cryphonectria</taxon>
    </lineage>
</organism>
<comment type="caution">
    <text evidence="1">The sequence shown here is derived from an EMBL/GenBank/DDBJ whole genome shotgun (WGS) entry which is preliminary data.</text>
</comment>
<proteinExistence type="predicted"/>
<protein>
    <submittedName>
        <fullName evidence="1">Uncharacterized protein</fullName>
    </submittedName>
</protein>
<dbReference type="GeneID" id="63840927"/>
<accession>A0A9P5CL40</accession>
<dbReference type="RefSeq" id="XP_040772816.1">
    <property type="nucleotide sequence ID" value="XM_040923798.1"/>
</dbReference>
<evidence type="ECO:0000313" key="1">
    <source>
        <dbReference type="EMBL" id="KAF3761837.1"/>
    </source>
</evidence>
<name>A0A9P5CL40_CRYP1</name>
<feature type="non-terminal residue" evidence="1">
    <location>
        <position position="1"/>
    </location>
</feature>
<sequence>SITTITSCNCRQTDCCGSLFKGACLLAEASLRASPAQGYVVLRPVFHDQLQSTGFYSPSTAGERPWVLGRSVTLEIVRATWLGWACGNTTTRPTCLLATGVKAAPIFEQKPGRVGFEDNVLIVDFLVTLIAADHS</sequence>
<dbReference type="Proteomes" id="UP000803844">
    <property type="component" value="Unassembled WGS sequence"/>
</dbReference>
<dbReference type="AlphaFoldDB" id="A0A9P5CL40"/>
<dbReference type="EMBL" id="MU032351">
    <property type="protein sequence ID" value="KAF3761837.1"/>
    <property type="molecule type" value="Genomic_DNA"/>
</dbReference>